<dbReference type="STRING" id="999552.METH_02950"/>
<reference evidence="2 3" key="1">
    <citation type="submission" date="2013-09" db="EMBL/GenBank/DDBJ databases">
        <authorList>
            <consortium name="DOE Joint Genome Institute"/>
            <person name="Klenk H.-P."/>
            <person name="Huntemann M."/>
            <person name="Han J."/>
            <person name="Chen A."/>
            <person name="Kyrpides N."/>
            <person name="Mavromatis K."/>
            <person name="Markowitz V."/>
            <person name="Palaniappan K."/>
            <person name="Ivanova N."/>
            <person name="Schaumberg A."/>
            <person name="Pati A."/>
            <person name="Liolios K."/>
            <person name="Nordberg H.P."/>
            <person name="Cantor M.N."/>
            <person name="Hua S.X."/>
            <person name="Woyke T."/>
        </authorList>
    </citation>
    <scope>NUCLEOTIDE SEQUENCE [LARGE SCALE GENOMIC DNA]</scope>
    <source>
        <strain evidence="2 3">DSM 14336</strain>
    </source>
</reference>
<dbReference type="PATRIC" id="fig|999552.6.peg.587"/>
<dbReference type="HOGENOM" id="CLU_166077_0_0_5"/>
<protein>
    <submittedName>
        <fullName evidence="2">Fibronectin-binding protein</fullName>
    </submittedName>
</protein>
<proteinExistence type="predicted"/>
<dbReference type="EMBL" id="CP006773">
    <property type="protein sequence ID" value="AHC99811.1"/>
    <property type="molecule type" value="Genomic_DNA"/>
</dbReference>
<evidence type="ECO:0000313" key="2">
    <source>
        <dbReference type="EMBL" id="AHC99811.1"/>
    </source>
</evidence>
<accession>V9VSI7</accession>
<evidence type="ECO:0000313" key="3">
    <source>
        <dbReference type="Proteomes" id="UP000018780"/>
    </source>
</evidence>
<dbReference type="AlphaFoldDB" id="V9VSI7"/>
<organism evidence="2 3">
    <name type="scientific">Leisingera methylohalidivorans DSM 14336</name>
    <dbReference type="NCBI Taxonomy" id="999552"/>
    <lineage>
        <taxon>Bacteria</taxon>
        <taxon>Pseudomonadati</taxon>
        <taxon>Pseudomonadota</taxon>
        <taxon>Alphaproteobacteria</taxon>
        <taxon>Rhodobacterales</taxon>
        <taxon>Roseobacteraceae</taxon>
        <taxon>Leisingera</taxon>
    </lineage>
</organism>
<dbReference type="Proteomes" id="UP000018780">
    <property type="component" value="Chromosome"/>
</dbReference>
<evidence type="ECO:0000256" key="1">
    <source>
        <dbReference type="SAM" id="SignalP"/>
    </source>
</evidence>
<dbReference type="KEGG" id="lmd:METH_02950"/>
<keyword evidence="3" id="KW-1185">Reference proteome</keyword>
<name>V9VSI7_9RHOB</name>
<sequence length="134" mass="14476">MTEWFAAVTVAAAKMEMRMTRALPSRRAILSGLTAFALFAAPACAQSVSGVYRAEGRNPDGSSYSGTVQIQDNDGAVEMQWRIAGQSYSGSGSRNGDVIWVNWGQTHPVVYVRMPSGELHGTWGNGRALERLIP</sequence>
<feature type="chain" id="PRO_5004782911" evidence="1">
    <location>
        <begin position="46"/>
        <end position="134"/>
    </location>
</feature>
<gene>
    <name evidence="2" type="ORF">METH_02950</name>
</gene>
<keyword evidence="1" id="KW-0732">Signal</keyword>
<feature type="signal peptide" evidence="1">
    <location>
        <begin position="1"/>
        <end position="45"/>
    </location>
</feature>